<evidence type="ECO:0000256" key="2">
    <source>
        <dbReference type="SAM" id="Coils"/>
    </source>
</evidence>
<dbReference type="Proteomes" id="UP001223586">
    <property type="component" value="Unassembled WGS sequence"/>
</dbReference>
<dbReference type="PANTHER" id="PTHR30204:SF90">
    <property type="entry name" value="HTH-TYPE TRANSCRIPTIONAL ACTIVATOR MTA"/>
    <property type="match status" value="1"/>
</dbReference>
<keyword evidence="1 4" id="KW-0238">DNA-binding</keyword>
<feature type="domain" description="HTH merR-type" evidence="3">
    <location>
        <begin position="1"/>
        <end position="70"/>
    </location>
</feature>
<dbReference type="InterPro" id="IPR000551">
    <property type="entry name" value="MerR-type_HTH_dom"/>
</dbReference>
<dbReference type="InterPro" id="IPR047057">
    <property type="entry name" value="MerR_fam"/>
</dbReference>
<dbReference type="SMART" id="SM00422">
    <property type="entry name" value="HTH_MERR"/>
    <property type="match status" value="1"/>
</dbReference>
<dbReference type="EMBL" id="JAUSTT010000003">
    <property type="protein sequence ID" value="MDQ0174833.1"/>
    <property type="molecule type" value="Genomic_DNA"/>
</dbReference>
<name>A0ABT9WNH3_9BACI</name>
<sequence length="239" mass="28490">MISIKALSKKTGISTRTMRYYEEINLILPAAKDEAGMRYYSKENMIKLQQIRFLRSIGLRLKDIKLFLEQENDPVSLLHNQLQYVNEQMEQLKNMKRNIKQLLFSIEIEGGLQWELLFHLMQNNEASNIEKHYKEEIEIMEKLRTVNSQWIAYFKQIVQLYEAKTPPDSPNMQKICHELTEITMELFNGDKQKANQVWDMVSQPQSFSKLGGYPIRQEILQFLDDAYDIYEKQERNRQE</sequence>
<reference evidence="4 5" key="1">
    <citation type="submission" date="2023-07" db="EMBL/GenBank/DDBJ databases">
        <title>Genomic Encyclopedia of Type Strains, Phase IV (KMG-IV): sequencing the most valuable type-strain genomes for metagenomic binning, comparative biology and taxonomic classification.</title>
        <authorList>
            <person name="Goeker M."/>
        </authorList>
    </citation>
    <scope>NUCLEOTIDE SEQUENCE [LARGE SCALE GENOMIC DNA]</scope>
    <source>
        <strain evidence="4 5">DSM 23837</strain>
    </source>
</reference>
<dbReference type="PROSITE" id="PS50937">
    <property type="entry name" value="HTH_MERR_2"/>
    <property type="match status" value="1"/>
</dbReference>
<proteinExistence type="predicted"/>
<evidence type="ECO:0000313" key="5">
    <source>
        <dbReference type="Proteomes" id="UP001223586"/>
    </source>
</evidence>
<organism evidence="4 5">
    <name type="scientific">Bacillus chungangensis</name>
    <dbReference type="NCBI Taxonomy" id="587633"/>
    <lineage>
        <taxon>Bacteria</taxon>
        <taxon>Bacillati</taxon>
        <taxon>Bacillota</taxon>
        <taxon>Bacilli</taxon>
        <taxon>Bacillales</taxon>
        <taxon>Bacillaceae</taxon>
        <taxon>Bacillus</taxon>
    </lineage>
</organism>
<dbReference type="RefSeq" id="WP_307226639.1">
    <property type="nucleotide sequence ID" value="NZ_JAUSTT010000003.1"/>
</dbReference>
<gene>
    <name evidence="4" type="ORF">J2S08_000667</name>
</gene>
<dbReference type="PANTHER" id="PTHR30204">
    <property type="entry name" value="REDOX-CYCLING DRUG-SENSING TRANSCRIPTIONAL ACTIVATOR SOXR"/>
    <property type="match status" value="1"/>
</dbReference>
<protein>
    <submittedName>
        <fullName evidence="4">DNA-binding transcriptional MerR regulator</fullName>
    </submittedName>
</protein>
<keyword evidence="2" id="KW-0175">Coiled coil</keyword>
<evidence type="ECO:0000313" key="4">
    <source>
        <dbReference type="EMBL" id="MDQ0174833.1"/>
    </source>
</evidence>
<dbReference type="InterPro" id="IPR009061">
    <property type="entry name" value="DNA-bd_dom_put_sf"/>
</dbReference>
<evidence type="ECO:0000256" key="1">
    <source>
        <dbReference type="ARBA" id="ARBA00023125"/>
    </source>
</evidence>
<dbReference type="SUPFAM" id="SSF46955">
    <property type="entry name" value="Putative DNA-binding domain"/>
    <property type="match status" value="1"/>
</dbReference>
<evidence type="ECO:0000259" key="3">
    <source>
        <dbReference type="PROSITE" id="PS50937"/>
    </source>
</evidence>
<dbReference type="GO" id="GO:0003677">
    <property type="term" value="F:DNA binding"/>
    <property type="evidence" value="ECO:0007669"/>
    <property type="project" value="UniProtKB-KW"/>
</dbReference>
<accession>A0ABT9WNH3</accession>
<dbReference type="CDD" id="cd01106">
    <property type="entry name" value="HTH_TipAL-Mta"/>
    <property type="match status" value="1"/>
</dbReference>
<dbReference type="Gene3D" id="1.10.1660.10">
    <property type="match status" value="1"/>
</dbReference>
<comment type="caution">
    <text evidence="4">The sequence shown here is derived from an EMBL/GenBank/DDBJ whole genome shotgun (WGS) entry which is preliminary data.</text>
</comment>
<feature type="coiled-coil region" evidence="2">
    <location>
        <begin position="75"/>
        <end position="109"/>
    </location>
</feature>
<dbReference type="Pfam" id="PF13411">
    <property type="entry name" value="MerR_1"/>
    <property type="match status" value="1"/>
</dbReference>
<keyword evidence="5" id="KW-1185">Reference proteome</keyword>